<dbReference type="KEGG" id="luo:HHL09_22085"/>
<dbReference type="RefSeq" id="WP_169456834.1">
    <property type="nucleotide sequence ID" value="NZ_CP051774.1"/>
</dbReference>
<dbReference type="Proteomes" id="UP000501812">
    <property type="component" value="Chromosome"/>
</dbReference>
<dbReference type="EMBL" id="CP051774">
    <property type="protein sequence ID" value="QJE98358.1"/>
    <property type="molecule type" value="Genomic_DNA"/>
</dbReference>
<evidence type="ECO:0000313" key="2">
    <source>
        <dbReference type="Proteomes" id="UP000501812"/>
    </source>
</evidence>
<evidence type="ECO:0000313" key="1">
    <source>
        <dbReference type="EMBL" id="QJE98358.1"/>
    </source>
</evidence>
<protein>
    <submittedName>
        <fullName evidence="1">Uncharacterized protein</fullName>
    </submittedName>
</protein>
<reference evidence="1 2" key="1">
    <citation type="submission" date="2020-04" db="EMBL/GenBank/DDBJ databases">
        <title>Luteolibacter sp. G-1-1-1 isolated from soil.</title>
        <authorList>
            <person name="Dahal R.H."/>
        </authorList>
    </citation>
    <scope>NUCLEOTIDE SEQUENCE [LARGE SCALE GENOMIC DNA]</scope>
    <source>
        <strain evidence="1 2">G-1-1-1</strain>
    </source>
</reference>
<keyword evidence="2" id="KW-1185">Reference proteome</keyword>
<gene>
    <name evidence="1" type="ORF">HHL09_22085</name>
</gene>
<proteinExistence type="predicted"/>
<sequence length="176" mass="18952">MESLEDIEKALTRLVPSAISEKGQQSLEDLIDGLAVEAGEVPELVAEPEPEPLRAAPKRRIWSWTGGIAAAAAAVVAAMVLPQVNPGAVSRATAYQGNITPVSHPATEDGILLLGQTERVEAAEPEEWVSEANGVPHRAWRCRVVNEERVQDVKTGYEVTVSRPLEKVVLMPVTAF</sequence>
<name>A0A858RPP0_9BACT</name>
<accession>A0A858RPP0</accession>
<organism evidence="1 2">
    <name type="scientific">Luteolibacter luteus</name>
    <dbReference type="NCBI Taxonomy" id="2728835"/>
    <lineage>
        <taxon>Bacteria</taxon>
        <taxon>Pseudomonadati</taxon>
        <taxon>Verrucomicrobiota</taxon>
        <taxon>Verrucomicrobiia</taxon>
        <taxon>Verrucomicrobiales</taxon>
        <taxon>Verrucomicrobiaceae</taxon>
        <taxon>Luteolibacter</taxon>
    </lineage>
</organism>
<dbReference type="AlphaFoldDB" id="A0A858RPP0"/>